<dbReference type="InterPro" id="IPR023932">
    <property type="entry name" value="CE1759_FMN_reduct"/>
</dbReference>
<dbReference type="Pfam" id="PF03358">
    <property type="entry name" value="FMN_red"/>
    <property type="match status" value="1"/>
</dbReference>
<evidence type="ECO:0000259" key="4">
    <source>
        <dbReference type="Pfam" id="PF03358"/>
    </source>
</evidence>
<name>A0ABN2W8S8_9ACTN</name>
<accession>A0ABN2W8S8</accession>
<protein>
    <submittedName>
        <fullName evidence="5">FMN reductase</fullName>
    </submittedName>
</protein>
<reference evidence="5 6" key="1">
    <citation type="journal article" date="2019" name="Int. J. Syst. Evol. Microbiol.">
        <title>The Global Catalogue of Microorganisms (GCM) 10K type strain sequencing project: providing services to taxonomists for standard genome sequencing and annotation.</title>
        <authorList>
            <consortium name="The Broad Institute Genomics Platform"/>
            <consortium name="The Broad Institute Genome Sequencing Center for Infectious Disease"/>
            <person name="Wu L."/>
            <person name="Ma J."/>
        </authorList>
    </citation>
    <scope>NUCLEOTIDE SEQUENCE [LARGE SCALE GENOMIC DNA]</scope>
    <source>
        <strain evidence="5 6">JCM 15478</strain>
    </source>
</reference>
<evidence type="ECO:0000256" key="1">
    <source>
        <dbReference type="ARBA" id="ARBA00022630"/>
    </source>
</evidence>
<dbReference type="NCBIfam" id="TIGR04037">
    <property type="entry name" value="LLM_duo_CE1759"/>
    <property type="match status" value="1"/>
</dbReference>
<evidence type="ECO:0000256" key="3">
    <source>
        <dbReference type="ARBA" id="ARBA00023002"/>
    </source>
</evidence>
<keyword evidence="2" id="KW-0288">FMN</keyword>
<keyword evidence="6" id="KW-1185">Reference proteome</keyword>
<gene>
    <name evidence="5" type="ORF">GCM10009801_49270</name>
</gene>
<dbReference type="Gene3D" id="3.40.50.360">
    <property type="match status" value="1"/>
</dbReference>
<comment type="caution">
    <text evidence="5">The sequence shown here is derived from an EMBL/GenBank/DDBJ whole genome shotgun (WGS) entry which is preliminary data.</text>
</comment>
<proteinExistence type="predicted"/>
<dbReference type="InterPro" id="IPR029039">
    <property type="entry name" value="Flavoprotein-like_sf"/>
</dbReference>
<keyword evidence="3" id="KW-0560">Oxidoreductase</keyword>
<sequence>MTTAPIRLAVVSAGLSEPSSTRMLADRLAAAARDSLVEQGHEVRTDTVELRDVAGEIANNFVTGFPGRALREALATVTEADGLIAVTPVFTASYSGLFKSFFDVMENDALAAKPVLLAATGGTPRHSLVLEHAMRPMFAYLRALTAPTAVYAATDDWGAADDGVTPSLPGRIARAGREFAGLLAPSGIPAVRDAELVPFEQQLAALRTED</sequence>
<dbReference type="SUPFAM" id="SSF52218">
    <property type="entry name" value="Flavoproteins"/>
    <property type="match status" value="1"/>
</dbReference>
<dbReference type="Proteomes" id="UP001500016">
    <property type="component" value="Unassembled WGS sequence"/>
</dbReference>
<evidence type="ECO:0000313" key="6">
    <source>
        <dbReference type="Proteomes" id="UP001500016"/>
    </source>
</evidence>
<keyword evidence="1" id="KW-0285">Flavoprotein</keyword>
<dbReference type="EMBL" id="BAAAPE010000013">
    <property type="protein sequence ID" value="GAA2086716.1"/>
    <property type="molecule type" value="Genomic_DNA"/>
</dbReference>
<evidence type="ECO:0000313" key="5">
    <source>
        <dbReference type="EMBL" id="GAA2086716.1"/>
    </source>
</evidence>
<evidence type="ECO:0000256" key="2">
    <source>
        <dbReference type="ARBA" id="ARBA00022643"/>
    </source>
</evidence>
<feature type="domain" description="NADPH-dependent FMN reductase-like" evidence="4">
    <location>
        <begin position="7"/>
        <end position="155"/>
    </location>
</feature>
<dbReference type="InterPro" id="IPR051814">
    <property type="entry name" value="NAD(P)H-dep_FMN_reductase"/>
</dbReference>
<dbReference type="PANTHER" id="PTHR43408:SF2">
    <property type="entry name" value="FMN REDUCTASE (NADPH)"/>
    <property type="match status" value="1"/>
</dbReference>
<dbReference type="PANTHER" id="PTHR43408">
    <property type="entry name" value="FMN REDUCTASE (NADPH)"/>
    <property type="match status" value="1"/>
</dbReference>
<dbReference type="InterPro" id="IPR005025">
    <property type="entry name" value="FMN_Rdtase-like_dom"/>
</dbReference>
<organism evidence="5 6">
    <name type="scientific">Streptomyces albiaxialis</name>
    <dbReference type="NCBI Taxonomy" id="329523"/>
    <lineage>
        <taxon>Bacteria</taxon>
        <taxon>Bacillati</taxon>
        <taxon>Actinomycetota</taxon>
        <taxon>Actinomycetes</taxon>
        <taxon>Kitasatosporales</taxon>
        <taxon>Streptomycetaceae</taxon>
        <taxon>Streptomyces</taxon>
    </lineage>
</organism>
<dbReference type="RefSeq" id="WP_344531455.1">
    <property type="nucleotide sequence ID" value="NZ_BAAAPE010000013.1"/>
</dbReference>